<feature type="transmembrane region" description="Helical" evidence="2">
    <location>
        <begin position="20"/>
        <end position="37"/>
    </location>
</feature>
<feature type="region of interest" description="Disordered" evidence="1">
    <location>
        <begin position="105"/>
        <end position="141"/>
    </location>
</feature>
<proteinExistence type="predicted"/>
<keyword evidence="3" id="KW-0732">Signal</keyword>
<feature type="signal peptide" evidence="3">
    <location>
        <begin position="1"/>
        <end position="19"/>
    </location>
</feature>
<keyword evidence="2" id="KW-0812">Transmembrane</keyword>
<feature type="compositionally biased region" description="Low complexity" evidence="1">
    <location>
        <begin position="122"/>
        <end position="131"/>
    </location>
</feature>
<protein>
    <submittedName>
        <fullName evidence="4">Uncharacterized protein</fullName>
    </submittedName>
</protein>
<dbReference type="RefSeq" id="WP_075015412.1">
    <property type="nucleotide sequence ID" value="NZ_FOWE01000011.1"/>
</dbReference>
<organism evidence="4 5">
    <name type="scientific">Geodermatophilus obscurus</name>
    <dbReference type="NCBI Taxonomy" id="1861"/>
    <lineage>
        <taxon>Bacteria</taxon>
        <taxon>Bacillati</taxon>
        <taxon>Actinomycetota</taxon>
        <taxon>Actinomycetes</taxon>
        <taxon>Geodermatophilales</taxon>
        <taxon>Geodermatophilaceae</taxon>
        <taxon>Geodermatophilus</taxon>
    </lineage>
</organism>
<dbReference type="Proteomes" id="UP000183642">
    <property type="component" value="Unassembled WGS sequence"/>
</dbReference>
<dbReference type="AlphaFoldDB" id="A0A1I5HZF9"/>
<evidence type="ECO:0000313" key="5">
    <source>
        <dbReference type="Proteomes" id="UP000183642"/>
    </source>
</evidence>
<keyword evidence="2" id="KW-0472">Membrane</keyword>
<evidence type="ECO:0000256" key="2">
    <source>
        <dbReference type="SAM" id="Phobius"/>
    </source>
</evidence>
<sequence>MATASALLHLPLLSTGPHAALQPAIGLSCLFCAVHLWRRPGHAAWTGHVAVAALMPLHGLLGGASHGHAGTGTTDPAAWAPSALLLLAGLGVLLGVVRWALDADVPLRPSPGQSPGQGPGQSPGQMPAAAGGSSGRRVPQA</sequence>
<evidence type="ECO:0000256" key="1">
    <source>
        <dbReference type="SAM" id="MobiDB-lite"/>
    </source>
</evidence>
<evidence type="ECO:0000256" key="3">
    <source>
        <dbReference type="SAM" id="SignalP"/>
    </source>
</evidence>
<feature type="transmembrane region" description="Helical" evidence="2">
    <location>
        <begin position="79"/>
        <end position="101"/>
    </location>
</feature>
<reference evidence="5" key="1">
    <citation type="submission" date="2016-10" db="EMBL/GenBank/DDBJ databases">
        <authorList>
            <person name="Varghese N."/>
            <person name="Submissions S."/>
        </authorList>
    </citation>
    <scope>NUCLEOTIDE SEQUENCE [LARGE SCALE GENOMIC DNA]</scope>
    <source>
        <strain evidence="5">DSM 43161</strain>
    </source>
</reference>
<evidence type="ECO:0000313" key="4">
    <source>
        <dbReference type="EMBL" id="SFO53712.1"/>
    </source>
</evidence>
<feature type="transmembrane region" description="Helical" evidence="2">
    <location>
        <begin position="49"/>
        <end position="67"/>
    </location>
</feature>
<name>A0A1I5HZF9_9ACTN</name>
<keyword evidence="2" id="KW-1133">Transmembrane helix</keyword>
<feature type="chain" id="PRO_5039134251" evidence="3">
    <location>
        <begin position="20"/>
        <end position="141"/>
    </location>
</feature>
<keyword evidence="5" id="KW-1185">Reference proteome</keyword>
<dbReference type="EMBL" id="FOWE01000011">
    <property type="protein sequence ID" value="SFO53712.1"/>
    <property type="molecule type" value="Genomic_DNA"/>
</dbReference>
<accession>A0A1I5HZF9</accession>
<gene>
    <name evidence="4" type="ORF">SAMN05660359_04165</name>
</gene>